<dbReference type="GO" id="GO:0006364">
    <property type="term" value="P:rRNA processing"/>
    <property type="evidence" value="ECO:0007669"/>
    <property type="project" value="InterPro"/>
</dbReference>
<evidence type="ECO:0000313" key="3">
    <source>
        <dbReference type="EMBL" id="KAE8685192.1"/>
    </source>
</evidence>
<dbReference type="SMART" id="SM00879">
    <property type="entry name" value="Brix"/>
    <property type="match status" value="1"/>
</dbReference>
<comment type="caution">
    <text evidence="3">The sequence shown here is derived from an EMBL/GenBank/DDBJ whole genome shotgun (WGS) entry which is preliminary data.</text>
</comment>
<dbReference type="PANTHER" id="PTHR12661">
    <property type="entry name" value="PETER PAN-RELATED"/>
    <property type="match status" value="1"/>
</dbReference>
<dbReference type="InterPro" id="IPR029058">
    <property type="entry name" value="AB_hydrolase_fold"/>
</dbReference>
<evidence type="ECO:0000313" key="4">
    <source>
        <dbReference type="Proteomes" id="UP000436088"/>
    </source>
</evidence>
<dbReference type="PROSITE" id="PS50833">
    <property type="entry name" value="BRIX"/>
    <property type="match status" value="1"/>
</dbReference>
<proteinExistence type="predicted"/>
<protein>
    <submittedName>
        <fullName evidence="3">Peter Pan-like protein</fullName>
    </submittedName>
</protein>
<feature type="region of interest" description="Disordered" evidence="1">
    <location>
        <begin position="512"/>
        <end position="564"/>
    </location>
</feature>
<dbReference type="GO" id="GO:0019843">
    <property type="term" value="F:rRNA binding"/>
    <property type="evidence" value="ECO:0007669"/>
    <property type="project" value="InterPro"/>
</dbReference>
<dbReference type="PANTHER" id="PTHR12661:SF5">
    <property type="entry name" value="SUPPRESSOR OF SWI4 1 HOMOLOG"/>
    <property type="match status" value="1"/>
</dbReference>
<accession>A0A6A2Z2A5</accession>
<dbReference type="InterPro" id="IPR022742">
    <property type="entry name" value="Hydrolase_4"/>
</dbReference>
<feature type="compositionally biased region" description="Basic and acidic residues" evidence="1">
    <location>
        <begin position="517"/>
        <end position="529"/>
    </location>
</feature>
<reference evidence="3" key="1">
    <citation type="submission" date="2019-09" db="EMBL/GenBank/DDBJ databases">
        <title>Draft genome information of white flower Hibiscus syriacus.</title>
        <authorList>
            <person name="Kim Y.-M."/>
        </authorList>
    </citation>
    <scope>NUCLEOTIDE SEQUENCE [LARGE SCALE GENOMIC DNA]</scope>
    <source>
        <strain evidence="3">YM2019G1</strain>
    </source>
</reference>
<dbReference type="InterPro" id="IPR007109">
    <property type="entry name" value="Brix"/>
</dbReference>
<organism evidence="3 4">
    <name type="scientific">Hibiscus syriacus</name>
    <name type="common">Rose of Sharon</name>
    <dbReference type="NCBI Taxonomy" id="106335"/>
    <lineage>
        <taxon>Eukaryota</taxon>
        <taxon>Viridiplantae</taxon>
        <taxon>Streptophyta</taxon>
        <taxon>Embryophyta</taxon>
        <taxon>Tracheophyta</taxon>
        <taxon>Spermatophyta</taxon>
        <taxon>Magnoliopsida</taxon>
        <taxon>eudicotyledons</taxon>
        <taxon>Gunneridae</taxon>
        <taxon>Pentapetalae</taxon>
        <taxon>rosids</taxon>
        <taxon>malvids</taxon>
        <taxon>Malvales</taxon>
        <taxon>Malvaceae</taxon>
        <taxon>Malvoideae</taxon>
        <taxon>Hibiscus</taxon>
    </lineage>
</organism>
<dbReference type="Proteomes" id="UP000436088">
    <property type="component" value="Unassembled WGS sequence"/>
</dbReference>
<sequence>MLAAAGYAAFGIDYEGHGKSNGPRCYIKKFQYIVDDYNDYFKSICEKEEYKDKSRFLYGESMGGAVALLLHRNDPSYWNGAILVAPMCKIKNYKLIYQEKPRLKTALELLRTSISLERDIPLPEVARRKTKVFVKPIVKKNQQQQSNVDHITGNKIPKSFVFSRGKLPGPIKQLQMDLRKLMLPYTALNLKEKKRNNLKDFLNVAGPMGVTHFLILSKTETSPFLRVAKTPQGPTLTFKIHEYSLAVDIAQSQLRPRCPQDLFKNPPLRPESRISTIMVRGLVLKSRALASGKLMAVWFETKAKEEEILCRLGRGSERVALAKAFVSHISLVRDKVALSGIIKCHIAMFEIACVIVLSGFAAGDEHLKLTTTMFKNIFPDIDINTVKLSSCQRIVLLNYNKDTKLIDFRHYSIRLQPVGVSRRIRKFVQNHQVPDLRNLQDVSDFITKAGYGSESEAEEEAATVTLTSDLSRVNRASTKSAVKLQEIGPRMTLQLTKIEGGLCSGEVMFSEYGNGGNKEKPDSERGNEKEDGDNDDEMRDSDEDNEGEDNEDAIEESDEDDEED</sequence>
<feature type="domain" description="Brix" evidence="2">
    <location>
        <begin position="157"/>
        <end position="504"/>
    </location>
</feature>
<gene>
    <name evidence="3" type="ORF">F3Y22_tig00111100pilonHSYRG00170</name>
</gene>
<dbReference type="SUPFAM" id="SSF53474">
    <property type="entry name" value="alpha/beta-Hydrolases"/>
    <property type="match status" value="1"/>
</dbReference>
<dbReference type="Pfam" id="PF04427">
    <property type="entry name" value="Brix"/>
    <property type="match status" value="2"/>
</dbReference>
<name>A0A6A2Z2A5_HIBSY</name>
<dbReference type="Pfam" id="PF12146">
    <property type="entry name" value="Hydrolase_4"/>
    <property type="match status" value="1"/>
</dbReference>
<evidence type="ECO:0000259" key="2">
    <source>
        <dbReference type="PROSITE" id="PS50833"/>
    </source>
</evidence>
<keyword evidence="4" id="KW-1185">Reference proteome</keyword>
<dbReference type="EMBL" id="VEPZ02001234">
    <property type="protein sequence ID" value="KAE8685192.1"/>
    <property type="molecule type" value="Genomic_DNA"/>
</dbReference>
<dbReference type="InterPro" id="IPR045112">
    <property type="entry name" value="PPAN-like"/>
</dbReference>
<evidence type="ECO:0000256" key="1">
    <source>
        <dbReference type="SAM" id="MobiDB-lite"/>
    </source>
</evidence>
<feature type="compositionally biased region" description="Acidic residues" evidence="1">
    <location>
        <begin position="530"/>
        <end position="564"/>
    </location>
</feature>
<dbReference type="AlphaFoldDB" id="A0A6A2Z2A5"/>
<dbReference type="GO" id="GO:0030687">
    <property type="term" value="C:preribosome, large subunit precursor"/>
    <property type="evidence" value="ECO:0007669"/>
    <property type="project" value="TreeGrafter"/>
</dbReference>
<dbReference type="GO" id="GO:0000027">
    <property type="term" value="P:ribosomal large subunit assembly"/>
    <property type="evidence" value="ECO:0007669"/>
    <property type="project" value="TreeGrafter"/>
</dbReference>
<dbReference type="Gene3D" id="3.40.50.1820">
    <property type="entry name" value="alpha/beta hydrolase"/>
    <property type="match status" value="1"/>
</dbReference>